<reference evidence="3 4" key="1">
    <citation type="submission" date="2016-10" db="EMBL/GenBank/DDBJ databases">
        <authorList>
            <person name="de Groot N.N."/>
        </authorList>
    </citation>
    <scope>NUCLEOTIDE SEQUENCE [LARGE SCALE GENOMIC DNA]</scope>
    <source>
        <strain evidence="3 4">DSM 22024</strain>
    </source>
</reference>
<proteinExistence type="predicted"/>
<protein>
    <submittedName>
        <fullName evidence="3">Uncharacterized protein</fullName>
    </submittedName>
</protein>
<organism evidence="3 4">
    <name type="scientific">Actinopolymorpha singaporensis</name>
    <dbReference type="NCBI Taxonomy" id="117157"/>
    <lineage>
        <taxon>Bacteria</taxon>
        <taxon>Bacillati</taxon>
        <taxon>Actinomycetota</taxon>
        <taxon>Actinomycetes</taxon>
        <taxon>Propionibacteriales</taxon>
        <taxon>Actinopolymorphaceae</taxon>
        <taxon>Actinopolymorpha</taxon>
    </lineage>
</organism>
<dbReference type="Proteomes" id="UP000198983">
    <property type="component" value="Chromosome I"/>
</dbReference>
<keyword evidence="4" id="KW-1185">Reference proteome</keyword>
<evidence type="ECO:0000256" key="1">
    <source>
        <dbReference type="SAM" id="MobiDB-lite"/>
    </source>
</evidence>
<evidence type="ECO:0000313" key="3">
    <source>
        <dbReference type="EMBL" id="SDS61847.1"/>
    </source>
</evidence>
<dbReference type="EMBL" id="LT629732">
    <property type="protein sequence ID" value="SDS61847.1"/>
    <property type="molecule type" value="Genomic_DNA"/>
</dbReference>
<dbReference type="SUPFAM" id="SSF110296">
    <property type="entry name" value="Oligoxyloglucan reducing end-specific cellobiohydrolase"/>
    <property type="match status" value="1"/>
</dbReference>
<evidence type="ECO:0000313" key="4">
    <source>
        <dbReference type="Proteomes" id="UP000198983"/>
    </source>
</evidence>
<name>A0A1H1TNN8_9ACTN</name>
<keyword evidence="2" id="KW-0732">Signal</keyword>
<feature type="signal peptide" evidence="2">
    <location>
        <begin position="1"/>
        <end position="29"/>
    </location>
</feature>
<accession>A0A1H1TNN8</accession>
<dbReference type="STRING" id="117157.SAMN04489717_3275"/>
<dbReference type="AlphaFoldDB" id="A0A1H1TNN8"/>
<feature type="compositionally biased region" description="Polar residues" evidence="1">
    <location>
        <begin position="547"/>
        <end position="564"/>
    </location>
</feature>
<evidence type="ECO:0000256" key="2">
    <source>
        <dbReference type="SAM" id="SignalP"/>
    </source>
</evidence>
<gene>
    <name evidence="3" type="ORF">SAMN04489717_3275</name>
</gene>
<sequence length="975" mass="101966">MSGVPLRRPRRPLALTCAAIAAVSATVVAVSTTATPQGTGETTHRTALPHVAKEYLHEIQGVDEADGAGGETKEITSALAQFDDARNAPGFALQGGYTAAVDHIHGMTSTGGAWDEVSDVPYNSDDQRYRDYYANTTAGSGFVTGRVQALAAGGDYLFAAGAGGGVYRKNVAQNGPWTPISDVSGGVPALSSGALAYVAARDELWYATGDGSTGATTYTGDGVWVAEHASTTPVWTHLADGDAAPGQTGTRKNLFDGAVIQQIRFNKAGTWAYAPSSFGLWRHSTTDLNANWQPVFVPNPSALPGETPTGTHSTDNYVTDVAIEPANDNHLVAAFGWVAGGSDNGWYDGRYDAGTQSWTFARSNVTGSINPKDIGRTTFAWGRKKLYALVHNPDHASQGISYSELGGIYVSNSGSVAGPWSKIADSHKLAQAGSALDPTVKHAGAVNPGYQPGVQAWYNQFLAVDPANDDHVFAGLEEVYETKNSGASWTTPGPYWNFFFSCWGSDPNADQLGCPSTTHSDQHAAAIANGRLYVGNDGGLYTRPVSGRTNSGGHATDWQSLSAPQSGTPDFLQYYAVGIGKVDPDKAAAIMGTRAYDHNGVVVSGGLQDNGGSILFTGASSEKTMGSNFGGDGGDVLVDPNDGCRIVQEYVDLAMRVTNVCAAATGTDSFTDLGKAHTRSIKPPETTARFTAPFAADHQDIDNWLAGGQHVWLNTKGFNIASGKDWNQLVDLGTNAAGTAARTATAVASDRGDAIVPFCGSCNAGSAFESGYAFGQANAAALKDGSATHGWKIVTTGDAKVVDAGGKVVGTLPNRMISGTDVYHDATGQVHYLLAFNGFSRHWVEGPGAGVGHLFESTDGVTWHDWSNGSDASTSLPDVPANTVKYVDGGRVALGTDFGVFLRDAAGNWARLGTGLPATVVNDLEPGPKGDDHLYAATYGRGIWKLAMPTVHYAGGDASQDEWWNAHKPTAATNP</sequence>
<feature type="chain" id="PRO_5039493733" evidence="2">
    <location>
        <begin position="30"/>
        <end position="975"/>
    </location>
</feature>
<feature type="region of interest" description="Disordered" evidence="1">
    <location>
        <begin position="545"/>
        <end position="564"/>
    </location>
</feature>